<sequence length="135" mass="14972">TGVRLGWTIVLTEFLFSNVFSVAKTSTGLSVLVSTMHQTSLKLTDWPAYPQRALSLCVMLLTFTRETPILLWSRLTHWFLMFIEGKLLLMCGSTSQVGDRRNCSARSTPGSGFGSGCEGFLRQLGLVPFVIEAMF</sequence>
<dbReference type="AlphaFoldDB" id="A0A7J7KXR2"/>
<evidence type="ECO:0000256" key="1">
    <source>
        <dbReference type="SAM" id="SignalP"/>
    </source>
</evidence>
<accession>A0A7J7KXR2</accession>
<dbReference type="Proteomes" id="UP000541444">
    <property type="component" value="Unassembled WGS sequence"/>
</dbReference>
<gene>
    <name evidence="2" type="ORF">GIB67_035217</name>
</gene>
<comment type="caution">
    <text evidence="2">The sequence shown here is derived from an EMBL/GenBank/DDBJ whole genome shotgun (WGS) entry which is preliminary data.</text>
</comment>
<dbReference type="EMBL" id="JACGCM010002811">
    <property type="protein sequence ID" value="KAF6135146.1"/>
    <property type="molecule type" value="Genomic_DNA"/>
</dbReference>
<reference evidence="2 3" key="1">
    <citation type="journal article" date="2020" name="IScience">
        <title>Genome Sequencing of the Endangered Kingdonia uniflora (Circaeasteraceae, Ranunculales) Reveals Potential Mechanisms of Evolutionary Specialization.</title>
        <authorList>
            <person name="Sun Y."/>
            <person name="Deng T."/>
            <person name="Zhang A."/>
            <person name="Moore M.J."/>
            <person name="Landis J.B."/>
            <person name="Lin N."/>
            <person name="Zhang H."/>
            <person name="Zhang X."/>
            <person name="Huang J."/>
            <person name="Zhang X."/>
            <person name="Sun H."/>
            <person name="Wang H."/>
        </authorList>
    </citation>
    <scope>NUCLEOTIDE SEQUENCE [LARGE SCALE GENOMIC DNA]</scope>
    <source>
        <strain evidence="2">TB1705</strain>
        <tissue evidence="2">Leaf</tissue>
    </source>
</reference>
<evidence type="ECO:0000313" key="2">
    <source>
        <dbReference type="EMBL" id="KAF6135146.1"/>
    </source>
</evidence>
<proteinExistence type="predicted"/>
<feature type="signal peptide" evidence="1">
    <location>
        <begin position="1"/>
        <end position="21"/>
    </location>
</feature>
<keyword evidence="3" id="KW-1185">Reference proteome</keyword>
<name>A0A7J7KXR2_9MAGN</name>
<feature type="chain" id="PRO_5029525310" evidence="1">
    <location>
        <begin position="22"/>
        <end position="135"/>
    </location>
</feature>
<keyword evidence="1" id="KW-0732">Signal</keyword>
<protein>
    <submittedName>
        <fullName evidence="2">Uncharacterized protein</fullName>
    </submittedName>
</protein>
<evidence type="ECO:0000313" key="3">
    <source>
        <dbReference type="Proteomes" id="UP000541444"/>
    </source>
</evidence>
<organism evidence="2 3">
    <name type="scientific">Kingdonia uniflora</name>
    <dbReference type="NCBI Taxonomy" id="39325"/>
    <lineage>
        <taxon>Eukaryota</taxon>
        <taxon>Viridiplantae</taxon>
        <taxon>Streptophyta</taxon>
        <taxon>Embryophyta</taxon>
        <taxon>Tracheophyta</taxon>
        <taxon>Spermatophyta</taxon>
        <taxon>Magnoliopsida</taxon>
        <taxon>Ranunculales</taxon>
        <taxon>Circaeasteraceae</taxon>
        <taxon>Kingdonia</taxon>
    </lineage>
</organism>
<feature type="non-terminal residue" evidence="2">
    <location>
        <position position="1"/>
    </location>
</feature>